<keyword evidence="2" id="KW-1185">Reference proteome</keyword>
<dbReference type="PANTHER" id="PTHR47381">
    <property type="entry name" value="ALPHA/BETA-HYDROLASES SUPERFAMILY PROTEIN"/>
    <property type="match status" value="1"/>
</dbReference>
<accession>A0A7Y9I976</accession>
<dbReference type="EMBL" id="JACCBU010000001">
    <property type="protein sequence ID" value="NYE72415.1"/>
    <property type="molecule type" value="Genomic_DNA"/>
</dbReference>
<dbReference type="InterPro" id="IPR025890">
    <property type="entry name" value="Abhydrolase_bac"/>
</dbReference>
<dbReference type="RefSeq" id="WP_179753202.1">
    <property type="nucleotide sequence ID" value="NZ_JACCBU010000001.1"/>
</dbReference>
<dbReference type="Proteomes" id="UP000569914">
    <property type="component" value="Unassembled WGS sequence"/>
</dbReference>
<proteinExistence type="predicted"/>
<dbReference type="SUPFAM" id="SSF53474">
    <property type="entry name" value="alpha/beta-Hydrolases"/>
    <property type="match status" value="1"/>
</dbReference>
<dbReference type="GO" id="GO:0016787">
    <property type="term" value="F:hydrolase activity"/>
    <property type="evidence" value="ECO:0007669"/>
    <property type="project" value="UniProtKB-KW"/>
</dbReference>
<dbReference type="Gene3D" id="3.40.50.1820">
    <property type="entry name" value="alpha/beta hydrolase"/>
    <property type="match status" value="1"/>
</dbReference>
<protein>
    <submittedName>
        <fullName evidence="1">Dienelactone hydrolase</fullName>
    </submittedName>
</protein>
<organism evidence="1 2">
    <name type="scientific">Microlunatus parietis</name>
    <dbReference type="NCBI Taxonomy" id="682979"/>
    <lineage>
        <taxon>Bacteria</taxon>
        <taxon>Bacillati</taxon>
        <taxon>Actinomycetota</taxon>
        <taxon>Actinomycetes</taxon>
        <taxon>Propionibacteriales</taxon>
        <taxon>Propionibacteriaceae</taxon>
        <taxon>Microlunatus</taxon>
    </lineage>
</organism>
<dbReference type="PANTHER" id="PTHR47381:SF3">
    <property type="entry name" value="ALPHA_BETA-HYDROLASES SUPERFAMILY PROTEIN"/>
    <property type="match status" value="1"/>
</dbReference>
<sequence length="334" mass="36237">MRVDEPGADPALSVLDRSLDRDAVSAEQRLAYLRDLTAPFLRMRTDADAKIIEEVPCDGYRRDRIEVELLAGMRLRAYVLIPDGAPARAPAVLAVHGHGYGSRQITGLLPDGTPDPDDLDGHHHFAVALARRGLLVIAPDVVGFGERRSRSDRSYDADAGNACYRLASTLLMQGATLTGLRVTELLGVLDQLVAREDVDPHRIGIVGHSGGSMLSMIVAALDERVRASVLCGYPNTFADSIRSVRHCLCNYLPGVLALAEQPDLLELIMPRRLYLESGERDPIFPRGGFERAAAQVADAYAAAGVADRFGTDLHPGGHEVSGWQSFAWLERALA</sequence>
<reference evidence="1 2" key="1">
    <citation type="submission" date="2020-07" db="EMBL/GenBank/DDBJ databases">
        <title>Sequencing the genomes of 1000 actinobacteria strains.</title>
        <authorList>
            <person name="Klenk H.-P."/>
        </authorList>
    </citation>
    <scope>NUCLEOTIDE SEQUENCE [LARGE SCALE GENOMIC DNA]</scope>
    <source>
        <strain evidence="1 2">DSM 22083</strain>
    </source>
</reference>
<keyword evidence="1" id="KW-0378">Hydrolase</keyword>
<evidence type="ECO:0000313" key="2">
    <source>
        <dbReference type="Proteomes" id="UP000569914"/>
    </source>
</evidence>
<dbReference type="InterPro" id="IPR029058">
    <property type="entry name" value="AB_hydrolase_fold"/>
</dbReference>
<evidence type="ECO:0000313" key="1">
    <source>
        <dbReference type="EMBL" id="NYE72415.1"/>
    </source>
</evidence>
<dbReference type="Pfam" id="PF12715">
    <property type="entry name" value="Abhydrolase_7"/>
    <property type="match status" value="1"/>
</dbReference>
<gene>
    <name evidence="1" type="ORF">BKA15_003744</name>
</gene>
<comment type="caution">
    <text evidence="1">The sequence shown here is derived from an EMBL/GenBank/DDBJ whole genome shotgun (WGS) entry which is preliminary data.</text>
</comment>
<dbReference type="AlphaFoldDB" id="A0A7Y9I976"/>
<name>A0A7Y9I976_9ACTN</name>